<accession>A0AC35UE76</accession>
<proteinExistence type="predicted"/>
<name>A0AC35UE76_9BILA</name>
<evidence type="ECO:0000313" key="2">
    <source>
        <dbReference type="WBParaSite" id="RSKR_0001069100.1"/>
    </source>
</evidence>
<evidence type="ECO:0000313" key="1">
    <source>
        <dbReference type="Proteomes" id="UP000095286"/>
    </source>
</evidence>
<reference evidence="2" key="1">
    <citation type="submission" date="2016-11" db="UniProtKB">
        <authorList>
            <consortium name="WormBaseParasite"/>
        </authorList>
    </citation>
    <scope>IDENTIFICATION</scope>
    <source>
        <strain evidence="2">KR3021</strain>
    </source>
</reference>
<sequence>MNGLLKSTYSKNTPATTPKPENDEVQIIKEITGTGKIFDAIIIDEETKPNSGQKRTTASTPGKDTPAKKKKSSGGNDDTDTMIVAELEKRHGRGGSSLNGTYEICQAIKSFDHMGGIEKQKLVGH</sequence>
<dbReference type="Proteomes" id="UP000095286">
    <property type="component" value="Unplaced"/>
</dbReference>
<organism evidence="1 2">
    <name type="scientific">Rhabditophanes sp. KR3021</name>
    <dbReference type="NCBI Taxonomy" id="114890"/>
    <lineage>
        <taxon>Eukaryota</taxon>
        <taxon>Metazoa</taxon>
        <taxon>Ecdysozoa</taxon>
        <taxon>Nematoda</taxon>
        <taxon>Chromadorea</taxon>
        <taxon>Rhabditida</taxon>
        <taxon>Tylenchina</taxon>
        <taxon>Panagrolaimomorpha</taxon>
        <taxon>Strongyloidoidea</taxon>
        <taxon>Alloionematidae</taxon>
        <taxon>Rhabditophanes</taxon>
    </lineage>
</organism>
<protein>
    <submittedName>
        <fullName evidence="2">BRCT domain-containing protein</fullName>
    </submittedName>
</protein>
<dbReference type="WBParaSite" id="RSKR_0001069100.1">
    <property type="protein sequence ID" value="RSKR_0001069100.1"/>
    <property type="gene ID" value="RSKR_0001069100"/>
</dbReference>